<accession>A0AAW6I2L8</accession>
<dbReference type="RefSeq" id="WP_272696502.1">
    <property type="nucleotide sequence ID" value="NZ_CAOJXY010000015.1"/>
</dbReference>
<comment type="caution">
    <text evidence="1">The sequence shown here is derived from an EMBL/GenBank/DDBJ whole genome shotgun (WGS) entry which is preliminary data.</text>
</comment>
<organism evidence="1 2">
    <name type="scientific">Parabacteroides johnsonii</name>
    <dbReference type="NCBI Taxonomy" id="387661"/>
    <lineage>
        <taxon>Bacteria</taxon>
        <taxon>Pseudomonadati</taxon>
        <taxon>Bacteroidota</taxon>
        <taxon>Bacteroidia</taxon>
        <taxon>Bacteroidales</taxon>
        <taxon>Tannerellaceae</taxon>
        <taxon>Parabacteroides</taxon>
    </lineage>
</organism>
<dbReference type="Proteomes" id="UP001213646">
    <property type="component" value="Unassembled WGS sequence"/>
</dbReference>
<protein>
    <recommendedName>
        <fullName evidence="3">Glycosyl transferase</fullName>
    </recommendedName>
</protein>
<evidence type="ECO:0000313" key="1">
    <source>
        <dbReference type="EMBL" id="MDC7149003.1"/>
    </source>
</evidence>
<proteinExistence type="predicted"/>
<evidence type="ECO:0000313" key="2">
    <source>
        <dbReference type="Proteomes" id="UP001213646"/>
    </source>
</evidence>
<name>A0AAW6I2L8_9BACT</name>
<dbReference type="AlphaFoldDB" id="A0AAW6I2L8"/>
<gene>
    <name evidence="1" type="ORF">PQG89_06095</name>
</gene>
<sequence length="274" mass="31961">MRTFTLIPIGGIANRVFAIHSAIEYCKEKRYELKIIWFKDQGLNAKFNDVFFLCDDFEHVSLKEASLCDYFIFDRPRLKNLWIPRLFHKWKYDRCVYEKELAKRKDYTSFLNSLEGCSSLYVVECSNFFPVSTWNTYMYPKKEIEKLIKDRISDFTPNTIGLHIRRTDQIASILKSPIELFVNLIDKKIKEDGSVRFYLASDSPSEKEFLVKKYGKYIITSSGPISRSCLSGIIEGVVELYTLSYTKKIYGSYNSSYSELASRLNSSKLEILSI</sequence>
<dbReference type="Gene3D" id="3.40.50.11350">
    <property type="match status" value="1"/>
</dbReference>
<dbReference type="EMBL" id="JAQPYX010000051">
    <property type="protein sequence ID" value="MDC7149003.1"/>
    <property type="molecule type" value="Genomic_DNA"/>
</dbReference>
<reference evidence="1" key="1">
    <citation type="submission" date="2023-01" db="EMBL/GenBank/DDBJ databases">
        <title>Exploring GABA producing Bacteroides strains toward improving mental health.</title>
        <authorList>
            <person name="Yousuf B."/>
            <person name="Bouhlel N.E."/>
            <person name="Mottawea W."/>
            <person name="Hammami R."/>
        </authorList>
    </citation>
    <scope>NUCLEOTIDE SEQUENCE</scope>
    <source>
        <strain evidence="1">UO.H1047</strain>
    </source>
</reference>
<evidence type="ECO:0008006" key="3">
    <source>
        <dbReference type="Google" id="ProtNLM"/>
    </source>
</evidence>